<reference evidence="2" key="1">
    <citation type="submission" date="2020-05" db="EMBL/GenBank/DDBJ databases">
        <title>WGS assembly of Panicum virgatum.</title>
        <authorList>
            <person name="Lovell J.T."/>
            <person name="Jenkins J."/>
            <person name="Shu S."/>
            <person name="Juenger T.E."/>
            <person name="Schmutz J."/>
        </authorList>
    </citation>
    <scope>NUCLEOTIDE SEQUENCE</scope>
    <source>
        <strain evidence="2">AP13</strain>
    </source>
</reference>
<comment type="caution">
    <text evidence="2">The sequence shown here is derived from an EMBL/GenBank/DDBJ whole genome shotgun (WGS) entry which is preliminary data.</text>
</comment>
<feature type="compositionally biased region" description="Polar residues" evidence="1">
    <location>
        <begin position="85"/>
        <end position="94"/>
    </location>
</feature>
<evidence type="ECO:0000256" key="1">
    <source>
        <dbReference type="SAM" id="MobiDB-lite"/>
    </source>
</evidence>
<proteinExistence type="predicted"/>
<organism evidence="2 3">
    <name type="scientific">Panicum virgatum</name>
    <name type="common">Blackwell switchgrass</name>
    <dbReference type="NCBI Taxonomy" id="38727"/>
    <lineage>
        <taxon>Eukaryota</taxon>
        <taxon>Viridiplantae</taxon>
        <taxon>Streptophyta</taxon>
        <taxon>Embryophyta</taxon>
        <taxon>Tracheophyta</taxon>
        <taxon>Spermatophyta</taxon>
        <taxon>Magnoliopsida</taxon>
        <taxon>Liliopsida</taxon>
        <taxon>Poales</taxon>
        <taxon>Poaceae</taxon>
        <taxon>PACMAD clade</taxon>
        <taxon>Panicoideae</taxon>
        <taxon>Panicodae</taxon>
        <taxon>Paniceae</taxon>
        <taxon>Panicinae</taxon>
        <taxon>Panicum</taxon>
        <taxon>Panicum sect. Hiantes</taxon>
    </lineage>
</organism>
<feature type="region of interest" description="Disordered" evidence="1">
    <location>
        <begin position="48"/>
        <end position="94"/>
    </location>
</feature>
<protein>
    <submittedName>
        <fullName evidence="2">Uncharacterized protein</fullName>
    </submittedName>
</protein>
<sequence length="94" mass="10289">MAEREMTRMRSPQSRFKKWCSFDGACVSSYPSACLLFFNLQSWDPIGRPSPISSNDGVGRNTSKDDASIHVCGGTKREDGDGDSSKCNFVSADT</sequence>
<evidence type="ECO:0000313" key="3">
    <source>
        <dbReference type="Proteomes" id="UP000823388"/>
    </source>
</evidence>
<name>A0A8T0NP71_PANVG</name>
<accession>A0A8T0NP71</accession>
<gene>
    <name evidence="2" type="ORF">PVAP13_9KG369504</name>
</gene>
<dbReference type="Proteomes" id="UP000823388">
    <property type="component" value="Chromosome 9K"/>
</dbReference>
<evidence type="ECO:0000313" key="2">
    <source>
        <dbReference type="EMBL" id="KAG2551053.1"/>
    </source>
</evidence>
<dbReference type="AlphaFoldDB" id="A0A8T0NP71"/>
<dbReference type="EMBL" id="CM029053">
    <property type="protein sequence ID" value="KAG2551053.1"/>
    <property type="molecule type" value="Genomic_DNA"/>
</dbReference>
<keyword evidence="3" id="KW-1185">Reference proteome</keyword>